<dbReference type="EMBL" id="MU864357">
    <property type="protein sequence ID" value="KAK4191786.1"/>
    <property type="molecule type" value="Genomic_DNA"/>
</dbReference>
<sequence>MFSFFFLFFSFFFLCEDGFGENILLFSRSSLQMWWEGWCNLLVRLMLVGRWLLFGTQSELICVVQKTYRVIWVPAFTW</sequence>
<feature type="signal peptide" evidence="1">
    <location>
        <begin position="1"/>
        <end position="20"/>
    </location>
</feature>
<evidence type="ECO:0008006" key="4">
    <source>
        <dbReference type="Google" id="ProtNLM"/>
    </source>
</evidence>
<feature type="chain" id="PRO_5042815850" description="Secreted protein" evidence="1">
    <location>
        <begin position="21"/>
        <end position="78"/>
    </location>
</feature>
<dbReference type="Proteomes" id="UP001302126">
    <property type="component" value="Unassembled WGS sequence"/>
</dbReference>
<name>A0AAN6X186_9PEZI</name>
<comment type="caution">
    <text evidence="2">The sequence shown here is derived from an EMBL/GenBank/DDBJ whole genome shotgun (WGS) entry which is preliminary data.</text>
</comment>
<dbReference type="AlphaFoldDB" id="A0AAN6X186"/>
<evidence type="ECO:0000256" key="1">
    <source>
        <dbReference type="SAM" id="SignalP"/>
    </source>
</evidence>
<reference evidence="2" key="2">
    <citation type="submission" date="2023-05" db="EMBL/GenBank/DDBJ databases">
        <authorList>
            <consortium name="Lawrence Berkeley National Laboratory"/>
            <person name="Steindorff A."/>
            <person name="Hensen N."/>
            <person name="Bonometti L."/>
            <person name="Westerberg I."/>
            <person name="Brannstrom I.O."/>
            <person name="Guillou S."/>
            <person name="Cros-Aarteil S."/>
            <person name="Calhoun S."/>
            <person name="Haridas S."/>
            <person name="Kuo A."/>
            <person name="Mondo S."/>
            <person name="Pangilinan J."/>
            <person name="Riley R."/>
            <person name="Labutti K."/>
            <person name="Andreopoulos B."/>
            <person name="Lipzen A."/>
            <person name="Chen C."/>
            <person name="Yanf M."/>
            <person name="Daum C."/>
            <person name="Ng V."/>
            <person name="Clum A."/>
            <person name="Ohm R."/>
            <person name="Martin F."/>
            <person name="Silar P."/>
            <person name="Natvig D."/>
            <person name="Lalanne C."/>
            <person name="Gautier V."/>
            <person name="Ament-Velasquez S.L."/>
            <person name="Kruys A."/>
            <person name="Hutchinson M.I."/>
            <person name="Powell A.J."/>
            <person name="Barry K."/>
            <person name="Miller A.N."/>
            <person name="Grigoriev I.V."/>
            <person name="Debuchy R."/>
            <person name="Gladieux P."/>
            <person name="Thoren M.H."/>
            <person name="Johannesson H."/>
        </authorList>
    </citation>
    <scope>NUCLEOTIDE SEQUENCE</scope>
    <source>
        <strain evidence="2">PSN309</strain>
    </source>
</reference>
<reference evidence="2" key="1">
    <citation type="journal article" date="2023" name="Mol. Phylogenet. Evol.">
        <title>Genome-scale phylogeny and comparative genomics of the fungal order Sordariales.</title>
        <authorList>
            <person name="Hensen N."/>
            <person name="Bonometti L."/>
            <person name="Westerberg I."/>
            <person name="Brannstrom I.O."/>
            <person name="Guillou S."/>
            <person name="Cros-Aarteil S."/>
            <person name="Calhoun S."/>
            <person name="Haridas S."/>
            <person name="Kuo A."/>
            <person name="Mondo S."/>
            <person name="Pangilinan J."/>
            <person name="Riley R."/>
            <person name="LaButti K."/>
            <person name="Andreopoulos B."/>
            <person name="Lipzen A."/>
            <person name="Chen C."/>
            <person name="Yan M."/>
            <person name="Daum C."/>
            <person name="Ng V."/>
            <person name="Clum A."/>
            <person name="Steindorff A."/>
            <person name="Ohm R.A."/>
            <person name="Martin F."/>
            <person name="Silar P."/>
            <person name="Natvig D.O."/>
            <person name="Lalanne C."/>
            <person name="Gautier V."/>
            <person name="Ament-Velasquez S.L."/>
            <person name="Kruys A."/>
            <person name="Hutchinson M.I."/>
            <person name="Powell A.J."/>
            <person name="Barry K."/>
            <person name="Miller A.N."/>
            <person name="Grigoriev I.V."/>
            <person name="Debuchy R."/>
            <person name="Gladieux P."/>
            <person name="Hiltunen Thoren M."/>
            <person name="Johannesson H."/>
        </authorList>
    </citation>
    <scope>NUCLEOTIDE SEQUENCE</scope>
    <source>
        <strain evidence="2">PSN309</strain>
    </source>
</reference>
<gene>
    <name evidence="2" type="ORF">QBC35DRAFT_485954</name>
</gene>
<proteinExistence type="predicted"/>
<accession>A0AAN6X186</accession>
<protein>
    <recommendedName>
        <fullName evidence="4">Secreted protein</fullName>
    </recommendedName>
</protein>
<keyword evidence="3" id="KW-1185">Reference proteome</keyword>
<evidence type="ECO:0000313" key="3">
    <source>
        <dbReference type="Proteomes" id="UP001302126"/>
    </source>
</evidence>
<keyword evidence="1" id="KW-0732">Signal</keyword>
<evidence type="ECO:0000313" key="2">
    <source>
        <dbReference type="EMBL" id="KAK4191786.1"/>
    </source>
</evidence>
<organism evidence="2 3">
    <name type="scientific">Podospora australis</name>
    <dbReference type="NCBI Taxonomy" id="1536484"/>
    <lineage>
        <taxon>Eukaryota</taxon>
        <taxon>Fungi</taxon>
        <taxon>Dikarya</taxon>
        <taxon>Ascomycota</taxon>
        <taxon>Pezizomycotina</taxon>
        <taxon>Sordariomycetes</taxon>
        <taxon>Sordariomycetidae</taxon>
        <taxon>Sordariales</taxon>
        <taxon>Podosporaceae</taxon>
        <taxon>Podospora</taxon>
    </lineage>
</organism>